<evidence type="ECO:0000313" key="2">
    <source>
        <dbReference type="Proteomes" id="UP001500603"/>
    </source>
</evidence>
<gene>
    <name evidence="1" type="ORF">GCM10023318_01800</name>
</gene>
<comment type="caution">
    <text evidence="1">The sequence shown here is derived from an EMBL/GenBank/DDBJ whole genome shotgun (WGS) entry which is preliminary data.</text>
</comment>
<sequence length="80" mass="8633">MNPTINGVLGGVFHTLRAGANPIELDDATDFFKRLDPHMSSPVSEISIWLTSDANADFEPNAAAPIMRTQNIIQKAPNGL</sequence>
<dbReference type="RefSeq" id="WP_345493018.1">
    <property type="nucleotide sequence ID" value="NZ_BAABJM010000001.1"/>
</dbReference>
<protein>
    <submittedName>
        <fullName evidence="1">Uncharacterized protein</fullName>
    </submittedName>
</protein>
<organism evidence="1 2">
    <name type="scientific">Nocardia callitridis</name>
    <dbReference type="NCBI Taxonomy" id="648753"/>
    <lineage>
        <taxon>Bacteria</taxon>
        <taxon>Bacillati</taxon>
        <taxon>Actinomycetota</taxon>
        <taxon>Actinomycetes</taxon>
        <taxon>Mycobacteriales</taxon>
        <taxon>Nocardiaceae</taxon>
        <taxon>Nocardia</taxon>
    </lineage>
</organism>
<name>A0ABP9JR07_9NOCA</name>
<reference evidence="2" key="1">
    <citation type="journal article" date="2019" name="Int. J. Syst. Evol. Microbiol.">
        <title>The Global Catalogue of Microorganisms (GCM) 10K type strain sequencing project: providing services to taxonomists for standard genome sequencing and annotation.</title>
        <authorList>
            <consortium name="The Broad Institute Genomics Platform"/>
            <consortium name="The Broad Institute Genome Sequencing Center for Infectious Disease"/>
            <person name="Wu L."/>
            <person name="Ma J."/>
        </authorList>
    </citation>
    <scope>NUCLEOTIDE SEQUENCE [LARGE SCALE GENOMIC DNA]</scope>
    <source>
        <strain evidence="2">JCM 18298</strain>
    </source>
</reference>
<dbReference type="EMBL" id="BAABJM010000001">
    <property type="protein sequence ID" value="GAA5042059.1"/>
    <property type="molecule type" value="Genomic_DNA"/>
</dbReference>
<proteinExistence type="predicted"/>
<dbReference type="Proteomes" id="UP001500603">
    <property type="component" value="Unassembled WGS sequence"/>
</dbReference>
<keyword evidence="2" id="KW-1185">Reference proteome</keyword>
<accession>A0ABP9JR07</accession>
<evidence type="ECO:0000313" key="1">
    <source>
        <dbReference type="EMBL" id="GAA5042059.1"/>
    </source>
</evidence>